<dbReference type="AlphaFoldDB" id="A0AAN5CXB5"/>
<comment type="caution">
    <text evidence="1">The sequence shown here is derived from an EMBL/GenBank/DDBJ whole genome shotgun (WGS) entry which is preliminary data.</text>
</comment>
<feature type="non-terminal residue" evidence="1">
    <location>
        <position position="1"/>
    </location>
</feature>
<sequence>FDEAVISMNEYQGYSNEITRFILVKLGEVWFKNEFTEDGFEQFQRQTKMFYGIQIRECKIRLISDCPNIDYVRRVASLFRIELLTFIVDSDGSLENAIELMSTVDDCKKNVEIVRDYATEQDLTLLPPLEQLSFTIRESYSTAREMQRFTTALLNLIAIHKVVVVSNVQLQSNDMKRILEVISSETLERMVKLSTKTHIVKSWMTNFRIYPDTLIGDVIGEFTVIRKFSDDFDDYVWLRYHNCWIRFQIASVRPNQLRHDILRNELLEKTVAIGNGEYRDWE</sequence>
<proteinExistence type="predicted"/>
<evidence type="ECO:0000313" key="2">
    <source>
        <dbReference type="Proteomes" id="UP001328107"/>
    </source>
</evidence>
<gene>
    <name evidence="1" type="ORF">PMAYCL1PPCAC_22355</name>
</gene>
<name>A0AAN5CXB5_9BILA</name>
<dbReference type="EMBL" id="BTRK01000005">
    <property type="protein sequence ID" value="GMR52160.1"/>
    <property type="molecule type" value="Genomic_DNA"/>
</dbReference>
<organism evidence="1 2">
    <name type="scientific">Pristionchus mayeri</name>
    <dbReference type="NCBI Taxonomy" id="1317129"/>
    <lineage>
        <taxon>Eukaryota</taxon>
        <taxon>Metazoa</taxon>
        <taxon>Ecdysozoa</taxon>
        <taxon>Nematoda</taxon>
        <taxon>Chromadorea</taxon>
        <taxon>Rhabditida</taxon>
        <taxon>Rhabditina</taxon>
        <taxon>Diplogasteromorpha</taxon>
        <taxon>Diplogasteroidea</taxon>
        <taxon>Neodiplogasteridae</taxon>
        <taxon>Pristionchus</taxon>
    </lineage>
</organism>
<accession>A0AAN5CXB5</accession>
<protein>
    <submittedName>
        <fullName evidence="1">Uncharacterized protein</fullName>
    </submittedName>
</protein>
<reference evidence="2" key="1">
    <citation type="submission" date="2022-10" db="EMBL/GenBank/DDBJ databases">
        <title>Genome assembly of Pristionchus species.</title>
        <authorList>
            <person name="Yoshida K."/>
            <person name="Sommer R.J."/>
        </authorList>
    </citation>
    <scope>NUCLEOTIDE SEQUENCE [LARGE SCALE GENOMIC DNA]</scope>
    <source>
        <strain evidence="2">RS5460</strain>
    </source>
</reference>
<evidence type="ECO:0000313" key="1">
    <source>
        <dbReference type="EMBL" id="GMR52160.1"/>
    </source>
</evidence>
<dbReference type="Proteomes" id="UP001328107">
    <property type="component" value="Unassembled WGS sequence"/>
</dbReference>
<keyword evidence="2" id="KW-1185">Reference proteome</keyword>